<protein>
    <submittedName>
        <fullName evidence="2">Protein kinase superfamily protein</fullName>
    </submittedName>
</protein>
<keyword evidence="2" id="KW-0418">Kinase</keyword>
<dbReference type="AlphaFoldDB" id="A0A5A7PCX6"/>
<sequence length="145" mass="15974">MIKGTHYTVQRTYYSSLKHNSSMLIEIASSSSSAASAAAATTFLVLWRYSALENFVQNSLLRLIKHRLYLSTSISSTKQPSAQSCKTTNLGLKTPGTPGLLTEDFNLARFTSCPSAIANTTGKRRPEHDELRRSDGVQGTMDPEW</sequence>
<reference evidence="3" key="1">
    <citation type="journal article" date="2019" name="Curr. Biol.">
        <title>Genome Sequence of Striga asiatica Provides Insight into the Evolution of Plant Parasitism.</title>
        <authorList>
            <person name="Yoshida S."/>
            <person name="Kim S."/>
            <person name="Wafula E.K."/>
            <person name="Tanskanen J."/>
            <person name="Kim Y.M."/>
            <person name="Honaas L."/>
            <person name="Yang Z."/>
            <person name="Spallek T."/>
            <person name="Conn C.E."/>
            <person name="Ichihashi Y."/>
            <person name="Cheong K."/>
            <person name="Cui S."/>
            <person name="Der J.P."/>
            <person name="Gundlach H."/>
            <person name="Jiao Y."/>
            <person name="Hori C."/>
            <person name="Ishida J.K."/>
            <person name="Kasahara H."/>
            <person name="Kiba T."/>
            <person name="Kim M.S."/>
            <person name="Koo N."/>
            <person name="Laohavisit A."/>
            <person name="Lee Y.H."/>
            <person name="Lumba S."/>
            <person name="McCourt P."/>
            <person name="Mortimer J.C."/>
            <person name="Mutuku J.M."/>
            <person name="Nomura T."/>
            <person name="Sasaki-Sekimoto Y."/>
            <person name="Seto Y."/>
            <person name="Wang Y."/>
            <person name="Wakatake T."/>
            <person name="Sakakibara H."/>
            <person name="Demura T."/>
            <person name="Yamaguchi S."/>
            <person name="Yoneyama K."/>
            <person name="Manabe R.I."/>
            <person name="Nelson D.C."/>
            <person name="Schulman A.H."/>
            <person name="Timko M.P."/>
            <person name="dePamphilis C.W."/>
            <person name="Choi D."/>
            <person name="Shirasu K."/>
        </authorList>
    </citation>
    <scope>NUCLEOTIDE SEQUENCE [LARGE SCALE GENOMIC DNA]</scope>
    <source>
        <strain evidence="3">cv. UVA1</strain>
    </source>
</reference>
<feature type="region of interest" description="Disordered" evidence="1">
    <location>
        <begin position="118"/>
        <end position="145"/>
    </location>
</feature>
<comment type="caution">
    <text evidence="2">The sequence shown here is derived from an EMBL/GenBank/DDBJ whole genome shotgun (WGS) entry which is preliminary data.</text>
</comment>
<dbReference type="EMBL" id="BKCP01004361">
    <property type="protein sequence ID" value="GER30484.1"/>
    <property type="molecule type" value="Genomic_DNA"/>
</dbReference>
<evidence type="ECO:0000313" key="3">
    <source>
        <dbReference type="Proteomes" id="UP000325081"/>
    </source>
</evidence>
<evidence type="ECO:0000256" key="1">
    <source>
        <dbReference type="SAM" id="MobiDB-lite"/>
    </source>
</evidence>
<gene>
    <name evidence="2" type="ORF">STAS_06424</name>
</gene>
<dbReference type="GO" id="GO:0016301">
    <property type="term" value="F:kinase activity"/>
    <property type="evidence" value="ECO:0007669"/>
    <property type="project" value="UniProtKB-KW"/>
</dbReference>
<feature type="compositionally biased region" description="Basic and acidic residues" evidence="1">
    <location>
        <begin position="124"/>
        <end position="135"/>
    </location>
</feature>
<dbReference type="Proteomes" id="UP000325081">
    <property type="component" value="Unassembled WGS sequence"/>
</dbReference>
<name>A0A5A7PCX6_STRAF</name>
<keyword evidence="3" id="KW-1185">Reference proteome</keyword>
<organism evidence="2 3">
    <name type="scientific">Striga asiatica</name>
    <name type="common">Asiatic witchweed</name>
    <name type="synonym">Buchnera asiatica</name>
    <dbReference type="NCBI Taxonomy" id="4170"/>
    <lineage>
        <taxon>Eukaryota</taxon>
        <taxon>Viridiplantae</taxon>
        <taxon>Streptophyta</taxon>
        <taxon>Embryophyta</taxon>
        <taxon>Tracheophyta</taxon>
        <taxon>Spermatophyta</taxon>
        <taxon>Magnoliopsida</taxon>
        <taxon>eudicotyledons</taxon>
        <taxon>Gunneridae</taxon>
        <taxon>Pentapetalae</taxon>
        <taxon>asterids</taxon>
        <taxon>lamiids</taxon>
        <taxon>Lamiales</taxon>
        <taxon>Orobanchaceae</taxon>
        <taxon>Buchnereae</taxon>
        <taxon>Striga</taxon>
    </lineage>
</organism>
<evidence type="ECO:0000313" key="2">
    <source>
        <dbReference type="EMBL" id="GER30484.1"/>
    </source>
</evidence>
<proteinExistence type="predicted"/>
<keyword evidence="2" id="KW-0808">Transferase</keyword>
<accession>A0A5A7PCX6</accession>